<evidence type="ECO:0000256" key="8">
    <source>
        <dbReference type="ARBA" id="ARBA00023328"/>
    </source>
</evidence>
<keyword evidence="3" id="KW-0158">Chromosome</keyword>
<sequence>MGFHFPVADLKKPTAAAVRPALAKIVDYFLHVGPAELAQPAFGTTDHMSAPALHDESVGLLNLLAAAERVLKASGIDDFLLTDILEPDVRRLRAIFSAVINYAKFHTTRMEKCEEVAAASAALRARRDEVADRLEGDRSRLAAATAARDAEAPELAALRPQLDEANAALGAAKAAQARLQDAKVAAKQRHLDTAAATARLEMLTADRAASVAALSAKVVPSPRRALADLAAMDAELTTRTAAVAAAAAAVRAVEAAAGALDGAAAAARPLLPAAAAAAERKGRCERAEAEEVSASATVDAADAAAAAAAEELADAVGRSAGLRERLDRIRGDGAARRAAAAEEAGRGAAAVAAADRARGEAVERAAAAEAATAGG</sequence>
<dbReference type="GO" id="GO:0051301">
    <property type="term" value="P:cell division"/>
    <property type="evidence" value="ECO:0007669"/>
    <property type="project" value="UniProtKB-KW"/>
</dbReference>
<dbReference type="GO" id="GO:0031262">
    <property type="term" value="C:Ndc80 complex"/>
    <property type="evidence" value="ECO:0007669"/>
    <property type="project" value="InterPro"/>
</dbReference>
<protein>
    <recommendedName>
        <fullName evidence="9">Kinetochore protein Nuf2 N-terminal domain-containing protein</fullName>
    </recommendedName>
</protein>
<keyword evidence="11" id="KW-1185">Reference proteome</keyword>
<evidence type="ECO:0000256" key="3">
    <source>
        <dbReference type="ARBA" id="ARBA00022454"/>
    </source>
</evidence>
<feature type="non-terminal residue" evidence="10">
    <location>
        <position position="375"/>
    </location>
</feature>
<name>A0A1X6NIR9_PORUM</name>
<comment type="similarity">
    <text evidence="2">Belongs to the NUF2 family.</text>
</comment>
<gene>
    <name evidence="10" type="ORF">BU14_2961s0001</name>
</gene>
<dbReference type="InterPro" id="IPR005549">
    <property type="entry name" value="Kinetochore_Nuf2_N"/>
</dbReference>
<evidence type="ECO:0000313" key="11">
    <source>
        <dbReference type="Proteomes" id="UP000218209"/>
    </source>
</evidence>
<proteinExistence type="inferred from homology"/>
<organism evidence="10 11">
    <name type="scientific">Porphyra umbilicalis</name>
    <name type="common">Purple laver</name>
    <name type="synonym">Red alga</name>
    <dbReference type="NCBI Taxonomy" id="2786"/>
    <lineage>
        <taxon>Eukaryota</taxon>
        <taxon>Rhodophyta</taxon>
        <taxon>Bangiophyceae</taxon>
        <taxon>Bangiales</taxon>
        <taxon>Bangiaceae</taxon>
        <taxon>Porphyra</taxon>
    </lineage>
</organism>
<dbReference type="Pfam" id="PF03800">
    <property type="entry name" value="Nuf2"/>
    <property type="match status" value="1"/>
</dbReference>
<evidence type="ECO:0000256" key="6">
    <source>
        <dbReference type="ARBA" id="ARBA00023054"/>
    </source>
</evidence>
<evidence type="ECO:0000259" key="9">
    <source>
        <dbReference type="Pfam" id="PF03800"/>
    </source>
</evidence>
<dbReference type="Proteomes" id="UP000218209">
    <property type="component" value="Unassembled WGS sequence"/>
</dbReference>
<dbReference type="Gene3D" id="1.10.418.60">
    <property type="entry name" value="Ncd80 complex, Nuf2 subunit"/>
    <property type="match status" value="1"/>
</dbReference>
<evidence type="ECO:0000313" key="10">
    <source>
        <dbReference type="EMBL" id="OSX68346.1"/>
    </source>
</evidence>
<keyword evidence="4" id="KW-0132">Cell division</keyword>
<reference evidence="10 11" key="1">
    <citation type="submission" date="2017-03" db="EMBL/GenBank/DDBJ databases">
        <title>WGS assembly of Porphyra umbilicalis.</title>
        <authorList>
            <person name="Brawley S.H."/>
            <person name="Blouin N.A."/>
            <person name="Ficko-Blean E."/>
            <person name="Wheeler G.L."/>
            <person name="Lohr M."/>
            <person name="Goodson H.V."/>
            <person name="Jenkins J.W."/>
            <person name="Blaby-Haas C.E."/>
            <person name="Helliwell K.E."/>
            <person name="Chan C."/>
            <person name="Marriage T."/>
            <person name="Bhattacharya D."/>
            <person name="Klein A.S."/>
            <person name="Badis Y."/>
            <person name="Brodie J."/>
            <person name="Cao Y."/>
            <person name="Collen J."/>
            <person name="Dittami S.M."/>
            <person name="Gachon C.M."/>
            <person name="Green B.R."/>
            <person name="Karpowicz S."/>
            <person name="Kim J.W."/>
            <person name="Kudahl U."/>
            <person name="Lin S."/>
            <person name="Michel G."/>
            <person name="Mittag M."/>
            <person name="Olson B.J."/>
            <person name="Pangilinan J."/>
            <person name="Peng Y."/>
            <person name="Qiu H."/>
            <person name="Shu S."/>
            <person name="Singer J.T."/>
            <person name="Smith A.G."/>
            <person name="Sprecher B.N."/>
            <person name="Wagner V."/>
            <person name="Wang W."/>
            <person name="Wang Z.-Y."/>
            <person name="Yan J."/>
            <person name="Yarish C."/>
            <person name="Zoeuner-Riek S."/>
            <person name="Zhuang Y."/>
            <person name="Zou Y."/>
            <person name="Lindquist E.A."/>
            <person name="Grimwood J."/>
            <person name="Barry K."/>
            <person name="Rokhsar D.S."/>
            <person name="Schmutz J."/>
            <person name="Stiller J.W."/>
            <person name="Grossman A.R."/>
            <person name="Prochnik S.E."/>
        </authorList>
    </citation>
    <scope>NUCLEOTIDE SEQUENCE [LARGE SCALE GENOMIC DNA]</scope>
    <source>
        <strain evidence="10">4086291</strain>
    </source>
</reference>
<dbReference type="InterPro" id="IPR038275">
    <property type="entry name" value="Nuf2_N_sf"/>
</dbReference>
<keyword evidence="8" id="KW-0137">Centromere</keyword>
<dbReference type="OrthoDB" id="8194677at2759"/>
<keyword evidence="6" id="KW-0175">Coiled coil</keyword>
<evidence type="ECO:0000256" key="2">
    <source>
        <dbReference type="ARBA" id="ARBA00005498"/>
    </source>
</evidence>
<evidence type="ECO:0000256" key="7">
    <source>
        <dbReference type="ARBA" id="ARBA00023306"/>
    </source>
</evidence>
<comment type="subcellular location">
    <subcellularLocation>
        <location evidence="1">Chromosome</location>
        <location evidence="1">Centromere</location>
    </subcellularLocation>
</comment>
<keyword evidence="5" id="KW-0498">Mitosis</keyword>
<feature type="domain" description="Kinetochore protein Nuf2 N-terminal" evidence="9">
    <location>
        <begin position="1"/>
        <end position="118"/>
    </location>
</feature>
<dbReference type="AlphaFoldDB" id="A0A1X6NIR9"/>
<dbReference type="EMBL" id="KV920687">
    <property type="protein sequence ID" value="OSX68346.1"/>
    <property type="molecule type" value="Genomic_DNA"/>
</dbReference>
<accession>A0A1X6NIR9</accession>
<keyword evidence="7" id="KW-0131">Cell cycle</keyword>
<evidence type="ECO:0000256" key="5">
    <source>
        <dbReference type="ARBA" id="ARBA00022776"/>
    </source>
</evidence>
<evidence type="ECO:0000256" key="1">
    <source>
        <dbReference type="ARBA" id="ARBA00004584"/>
    </source>
</evidence>
<evidence type="ECO:0000256" key="4">
    <source>
        <dbReference type="ARBA" id="ARBA00022618"/>
    </source>
</evidence>